<dbReference type="InterPro" id="IPR003673">
    <property type="entry name" value="CoA-Trfase_fam_III"/>
</dbReference>
<keyword evidence="1" id="KW-0808">Transferase</keyword>
<keyword evidence="3" id="KW-1185">Reference proteome</keyword>
<protein>
    <submittedName>
        <fullName evidence="2">CaiB/BaiF CoA-transferase family protein</fullName>
    </submittedName>
</protein>
<dbReference type="Pfam" id="PF02515">
    <property type="entry name" value="CoA_transf_3"/>
    <property type="match status" value="1"/>
</dbReference>
<evidence type="ECO:0000313" key="3">
    <source>
        <dbReference type="Proteomes" id="UP001149719"/>
    </source>
</evidence>
<name>A0ABT4JYX3_9GAMM</name>
<dbReference type="InterPro" id="IPR044855">
    <property type="entry name" value="CoA-Trfase_III_dom3_sf"/>
</dbReference>
<dbReference type="InterPro" id="IPR023606">
    <property type="entry name" value="CoA-Trfase_III_dom_1_sf"/>
</dbReference>
<dbReference type="SUPFAM" id="SSF89796">
    <property type="entry name" value="CoA-transferase family III (CaiB/BaiF)"/>
    <property type="match status" value="1"/>
</dbReference>
<evidence type="ECO:0000256" key="1">
    <source>
        <dbReference type="ARBA" id="ARBA00022679"/>
    </source>
</evidence>
<evidence type="ECO:0000313" key="2">
    <source>
        <dbReference type="EMBL" id="MCZ2722958.1"/>
    </source>
</evidence>
<dbReference type="Proteomes" id="UP001149719">
    <property type="component" value="Unassembled WGS sequence"/>
</dbReference>
<accession>A0ABT4JYX3</accession>
<dbReference type="PANTHER" id="PTHR48207">
    <property type="entry name" value="SUCCINATE--HYDROXYMETHYLGLUTARATE COA-TRANSFERASE"/>
    <property type="match status" value="1"/>
</dbReference>
<dbReference type="RefSeq" id="WP_269127011.1">
    <property type="nucleotide sequence ID" value="NZ_JAPUBN010000019.1"/>
</dbReference>
<sequence>MSKPLEGITVLDFSQFMAGPLAALRLADLGAHVIKIERPDGGDPARKLAISNMFHNGSSVTFNSINRGKDSVALNLKNPDDLQSAKELIKNADVLIENFRPGIMDRLGLDYQSTLSINPGIVYGSVSGYGNIASLKNKPGQDLLVQAMSGVMHLSGNRNDPPMPFGLAIADMYTANHLVQGILAALIQRGRTMKGSKVEVSLLESTLDLQFEVLTAFFNDGQQLPIRSMAYNAHAYLGAPYGIYETENGHLALAMGSIIKLGELIGLNALQEFICEESWFNERDKIKELIGAHLKKQKTQFWLEKLEPADFWCAEVLDWGELNKRGVFEELGITQIVGDDKHGFLTTTRCPIRFDGQILTNNKPAPNLGETQK</sequence>
<gene>
    <name evidence="2" type="ORF">O1D97_15395</name>
</gene>
<dbReference type="EMBL" id="JAPUBN010000019">
    <property type="protein sequence ID" value="MCZ2722958.1"/>
    <property type="molecule type" value="Genomic_DNA"/>
</dbReference>
<dbReference type="PANTHER" id="PTHR48207:SF4">
    <property type="entry name" value="BLL6097 PROTEIN"/>
    <property type="match status" value="1"/>
</dbReference>
<reference evidence="2" key="1">
    <citation type="submission" date="2022-12" db="EMBL/GenBank/DDBJ databases">
        <title>Marinomonas 15G1-11 sp. nov, isolated from marine algae.</title>
        <authorList>
            <person name="Butt M."/>
            <person name="Choi D.G."/>
            <person name="Kim J.M."/>
            <person name="Lee J.K."/>
            <person name="Baek J.H."/>
            <person name="Jeon C.O."/>
        </authorList>
    </citation>
    <scope>NUCLEOTIDE SEQUENCE</scope>
    <source>
        <strain evidence="2">15G1-11</strain>
    </source>
</reference>
<proteinExistence type="predicted"/>
<dbReference type="Gene3D" id="3.40.50.10540">
    <property type="entry name" value="Crotonobetainyl-coa:carnitine coa-transferase, domain 1"/>
    <property type="match status" value="1"/>
</dbReference>
<comment type="caution">
    <text evidence="2">The sequence shown here is derived from an EMBL/GenBank/DDBJ whole genome shotgun (WGS) entry which is preliminary data.</text>
</comment>
<dbReference type="InterPro" id="IPR050483">
    <property type="entry name" value="CoA-transferase_III_domain"/>
</dbReference>
<organism evidence="2 3">
    <name type="scientific">Marinomonas phaeophyticola</name>
    <dbReference type="NCBI Taxonomy" id="3004091"/>
    <lineage>
        <taxon>Bacteria</taxon>
        <taxon>Pseudomonadati</taxon>
        <taxon>Pseudomonadota</taxon>
        <taxon>Gammaproteobacteria</taxon>
        <taxon>Oceanospirillales</taxon>
        <taxon>Oceanospirillaceae</taxon>
        <taxon>Marinomonas</taxon>
    </lineage>
</organism>
<dbReference type="Gene3D" id="3.30.1540.10">
    <property type="entry name" value="formyl-coa transferase, domain 3"/>
    <property type="match status" value="1"/>
</dbReference>